<dbReference type="Pfam" id="PF00698">
    <property type="entry name" value="Acyl_transf_1"/>
    <property type="match status" value="1"/>
</dbReference>
<dbReference type="PANTHER" id="PTHR43775:SF37">
    <property type="entry name" value="SI:DKEY-61P9.11"/>
    <property type="match status" value="1"/>
</dbReference>
<evidence type="ECO:0000259" key="3">
    <source>
        <dbReference type="PROSITE" id="PS50075"/>
    </source>
</evidence>
<dbReference type="GO" id="GO:0004312">
    <property type="term" value="F:fatty acid synthase activity"/>
    <property type="evidence" value="ECO:0007669"/>
    <property type="project" value="TreeGrafter"/>
</dbReference>
<dbReference type="SUPFAM" id="SSF55048">
    <property type="entry name" value="Probable ACP-binding domain of malonyl-CoA ACP transacylase"/>
    <property type="match status" value="1"/>
</dbReference>
<dbReference type="AlphaFoldDB" id="A0AAJ5NDY5"/>
<feature type="domain" description="Carrier" evidence="3">
    <location>
        <begin position="342"/>
        <end position="417"/>
    </location>
</feature>
<reference evidence="4 5" key="1">
    <citation type="submission" date="2017-11" db="EMBL/GenBank/DDBJ databases">
        <authorList>
            <person name="Seth-Smith MB H."/>
        </authorList>
    </citation>
    <scope>NUCLEOTIDE SEQUENCE [LARGE SCALE GENOMIC DNA]</scope>
    <source>
        <strain evidence="4">E</strain>
    </source>
</reference>
<dbReference type="SUPFAM" id="SSF47336">
    <property type="entry name" value="ACP-like"/>
    <property type="match status" value="1"/>
</dbReference>
<name>A0AAJ5NDY5_9BURK</name>
<accession>A0AAJ5NDY5</accession>
<dbReference type="EMBL" id="LR025744">
    <property type="protein sequence ID" value="VBB16461.1"/>
    <property type="molecule type" value="Genomic_DNA"/>
</dbReference>
<keyword evidence="1" id="KW-0596">Phosphopantetheine</keyword>
<dbReference type="SUPFAM" id="SSF52151">
    <property type="entry name" value="FabD/lysophospholipase-like"/>
    <property type="match status" value="1"/>
</dbReference>
<dbReference type="InterPro" id="IPR014043">
    <property type="entry name" value="Acyl_transferase_dom"/>
</dbReference>
<gene>
    <name evidence="4" type="ORF">BSTAB16_6666</name>
</gene>
<dbReference type="Pfam" id="PF00550">
    <property type="entry name" value="PP-binding"/>
    <property type="match status" value="1"/>
</dbReference>
<dbReference type="Proteomes" id="UP000268684">
    <property type="component" value="Chromosome III"/>
</dbReference>
<dbReference type="InterPro" id="IPR050091">
    <property type="entry name" value="PKS_NRPS_Biosynth_Enz"/>
</dbReference>
<evidence type="ECO:0000256" key="2">
    <source>
        <dbReference type="ARBA" id="ARBA00022553"/>
    </source>
</evidence>
<organism evidence="4 5">
    <name type="scientific">Burkholderia stabilis</name>
    <dbReference type="NCBI Taxonomy" id="95485"/>
    <lineage>
        <taxon>Bacteria</taxon>
        <taxon>Pseudomonadati</taxon>
        <taxon>Pseudomonadota</taxon>
        <taxon>Betaproteobacteria</taxon>
        <taxon>Burkholderiales</taxon>
        <taxon>Burkholderiaceae</taxon>
        <taxon>Burkholderia</taxon>
        <taxon>Burkholderia cepacia complex</taxon>
    </lineage>
</organism>
<dbReference type="PANTHER" id="PTHR43775">
    <property type="entry name" value="FATTY ACID SYNTHASE"/>
    <property type="match status" value="1"/>
</dbReference>
<dbReference type="GO" id="GO:0006633">
    <property type="term" value="P:fatty acid biosynthetic process"/>
    <property type="evidence" value="ECO:0007669"/>
    <property type="project" value="TreeGrafter"/>
</dbReference>
<sequence length="454" mass="49017">MQYPGMGRELYCHHPVFREAVDVCRELLRSNGAHDVLPAFIAPSGDEWVTAAIQSPSRSGVCTFVYQYAMVRLLASIGVTPDAVIGHSLGEYASAVTSGALTLSDALTLMHVRGALLEQLPEPGAMLLVGTSAAVLSRFLDQDTAIVAFNGPHSNGVAGSCVAIDALAQRLNVEGVSYRRIRYGAASHCHLVEPLLPEFEAALAKCSLQAARIPWISTVTATCQPAGAIVDTTYWRRQFREPVRFASTVRTVAREGAVLFVEIGPQNGLANLVTSSVPEAKIVSFSQHARDARDNRVVVQDAIKTLIALGVTIKQGAVDLETAAPLDHDAPDHPAIASTAARQESHTEFIIRGVWQEMFDRDRIDHVDNFFDLGGHSLLAVRMHSELQLHFQFEFPLGFHFDHPTISSLAKAIVTAGWAADVDIEAIAATLREVSEMSDEELGCVIAGEAMAYG</sequence>
<dbReference type="InterPro" id="IPR009081">
    <property type="entry name" value="PP-bd_ACP"/>
</dbReference>
<dbReference type="InterPro" id="IPR016035">
    <property type="entry name" value="Acyl_Trfase/lysoPLipase"/>
</dbReference>
<dbReference type="InterPro" id="IPR016036">
    <property type="entry name" value="Malonyl_transacylase_ACP-bd"/>
</dbReference>
<protein>
    <submittedName>
        <fullName evidence="4">Beta-ketoacyl-acyl-carrier-protein synthase I,peptide synthase,(Acyl-carrier-protein) S-malonyltransferase,malonyl CoA-acyl carrier protein transacylase,Acyl transferase domain</fullName>
    </submittedName>
</protein>
<dbReference type="InterPro" id="IPR036736">
    <property type="entry name" value="ACP-like_sf"/>
</dbReference>
<dbReference type="PROSITE" id="PS50075">
    <property type="entry name" value="CARRIER"/>
    <property type="match status" value="1"/>
</dbReference>
<keyword evidence="2" id="KW-0597">Phosphoprotein</keyword>
<dbReference type="SMART" id="SM00827">
    <property type="entry name" value="PKS_AT"/>
    <property type="match status" value="1"/>
</dbReference>
<dbReference type="Gene3D" id="3.40.366.10">
    <property type="entry name" value="Malonyl-Coenzyme A Acyl Carrier Protein, domain 2"/>
    <property type="match status" value="1"/>
</dbReference>
<dbReference type="InterPro" id="IPR001227">
    <property type="entry name" value="Ac_transferase_dom_sf"/>
</dbReference>
<evidence type="ECO:0000313" key="4">
    <source>
        <dbReference type="EMBL" id="VBB16461.1"/>
    </source>
</evidence>
<proteinExistence type="predicted"/>
<evidence type="ECO:0000313" key="5">
    <source>
        <dbReference type="Proteomes" id="UP000268684"/>
    </source>
</evidence>
<keyword evidence="5" id="KW-1185">Reference proteome</keyword>
<dbReference type="Gene3D" id="1.10.1200.10">
    <property type="entry name" value="ACP-like"/>
    <property type="match status" value="1"/>
</dbReference>
<evidence type="ECO:0000256" key="1">
    <source>
        <dbReference type="ARBA" id="ARBA00022450"/>
    </source>
</evidence>